<comment type="cofactor">
    <cofactor evidence="1">
        <name>pyruvate</name>
        <dbReference type="ChEBI" id="CHEBI:15361"/>
    </cofactor>
</comment>
<dbReference type="Gene3D" id="3.60.90.10">
    <property type="entry name" value="S-adenosylmethionine decarboxylase"/>
    <property type="match status" value="1"/>
</dbReference>
<evidence type="ECO:0000256" key="8">
    <source>
        <dbReference type="ARBA" id="ARBA00023270"/>
    </source>
</evidence>
<evidence type="ECO:0000256" key="3">
    <source>
        <dbReference type="ARBA" id="ARBA00022813"/>
    </source>
</evidence>
<dbReference type="GO" id="GO:0005829">
    <property type="term" value="C:cytosol"/>
    <property type="evidence" value="ECO:0007669"/>
    <property type="project" value="TreeGrafter"/>
</dbReference>
<proteinExistence type="predicted"/>
<keyword evidence="7" id="KW-0456">Lyase</keyword>
<dbReference type="Proteomes" id="UP000217343">
    <property type="component" value="Chromosome"/>
</dbReference>
<reference evidence="10 11" key="1">
    <citation type="submission" date="2017-06" db="EMBL/GenBank/DDBJ databases">
        <title>Sequencing and comparative analysis of myxobacterial genomes.</title>
        <authorList>
            <person name="Rupp O."/>
            <person name="Goesmann A."/>
            <person name="Sogaard-Andersen L."/>
        </authorList>
    </citation>
    <scope>NUCLEOTIDE SEQUENCE [LARGE SCALE GENOMIC DNA]</scope>
    <source>
        <strain evidence="10 11">DSM 14697</strain>
    </source>
</reference>
<dbReference type="GO" id="GO:0008295">
    <property type="term" value="P:spermidine biosynthetic process"/>
    <property type="evidence" value="ECO:0007669"/>
    <property type="project" value="UniProtKB-KW"/>
</dbReference>
<keyword evidence="4" id="KW-0745">Spermidine biosynthesis</keyword>
<evidence type="ECO:0000256" key="7">
    <source>
        <dbReference type="ARBA" id="ARBA00023239"/>
    </source>
</evidence>
<keyword evidence="2" id="KW-0210">Decarboxylase</keyword>
<keyword evidence="3" id="KW-0068">Autocatalytic cleavage</keyword>
<evidence type="ECO:0000313" key="10">
    <source>
        <dbReference type="EMBL" id="ATB45628.1"/>
    </source>
</evidence>
<dbReference type="InterPro" id="IPR003826">
    <property type="entry name" value="AdoMetDC_fam_prok"/>
</dbReference>
<keyword evidence="8" id="KW-0704">Schiff base</keyword>
<keyword evidence="6" id="KW-0865">Zymogen</keyword>
<dbReference type="EMBL" id="CP022203">
    <property type="protein sequence ID" value="ATB45628.1"/>
    <property type="molecule type" value="Genomic_DNA"/>
</dbReference>
<organism evidence="10 11">
    <name type="scientific">Corallococcus macrosporus DSM 14697</name>
    <dbReference type="NCBI Taxonomy" id="1189310"/>
    <lineage>
        <taxon>Bacteria</taxon>
        <taxon>Pseudomonadati</taxon>
        <taxon>Myxococcota</taxon>
        <taxon>Myxococcia</taxon>
        <taxon>Myxococcales</taxon>
        <taxon>Cystobacterineae</taxon>
        <taxon>Myxococcaceae</taxon>
        <taxon>Corallococcus</taxon>
    </lineage>
</organism>
<evidence type="ECO:0000256" key="1">
    <source>
        <dbReference type="ARBA" id="ARBA00001928"/>
    </source>
</evidence>
<keyword evidence="11" id="KW-1185">Reference proteome</keyword>
<evidence type="ECO:0000256" key="5">
    <source>
        <dbReference type="ARBA" id="ARBA00023115"/>
    </source>
</evidence>
<dbReference type="PANTHER" id="PTHR33866:SF2">
    <property type="entry name" value="S-ADENOSYLMETHIONINE DECARBOXYLASE PROENZYME"/>
    <property type="match status" value="1"/>
</dbReference>
<protein>
    <submittedName>
        <fullName evidence="10">S-adenosylmethionine decarboxylase</fullName>
    </submittedName>
</protein>
<keyword evidence="5" id="KW-0620">Polyamine biosynthesis</keyword>
<dbReference type="SUPFAM" id="SSF56276">
    <property type="entry name" value="S-adenosylmethionine decarboxylase"/>
    <property type="match status" value="1"/>
</dbReference>
<evidence type="ECO:0000256" key="6">
    <source>
        <dbReference type="ARBA" id="ARBA00023145"/>
    </source>
</evidence>
<gene>
    <name evidence="10" type="ORF">MYMAC_001213</name>
</gene>
<evidence type="ECO:0000313" key="11">
    <source>
        <dbReference type="Proteomes" id="UP000217343"/>
    </source>
</evidence>
<keyword evidence="9" id="KW-0670">Pyruvate</keyword>
<sequence length="148" mass="16013">MPTQPRNAAGETCARTRCWARDKKSADGRIPKLTTGQEWLVDASGCLPGSLKDAAALAALFEALIVVLDLKVVGQPQWHVFPEPGGITGLTLLAESHLGIHTFPEHGFAALNVYCCRERQRPDFEALLARHLGATSCVVRELKRGVTA</sequence>
<evidence type="ECO:0000256" key="9">
    <source>
        <dbReference type="ARBA" id="ARBA00023317"/>
    </source>
</evidence>
<dbReference type="AlphaFoldDB" id="A0A250JPN6"/>
<accession>A0A250JPN6</accession>
<dbReference type="Pfam" id="PF02675">
    <property type="entry name" value="AdoMet_dc"/>
    <property type="match status" value="1"/>
</dbReference>
<evidence type="ECO:0000256" key="4">
    <source>
        <dbReference type="ARBA" id="ARBA00023066"/>
    </source>
</evidence>
<dbReference type="GO" id="GO:0004014">
    <property type="term" value="F:adenosylmethionine decarboxylase activity"/>
    <property type="evidence" value="ECO:0007669"/>
    <property type="project" value="InterPro"/>
</dbReference>
<name>A0A250JPN6_9BACT</name>
<dbReference type="InterPro" id="IPR016067">
    <property type="entry name" value="S-AdoMet_deCO2ase_core"/>
</dbReference>
<evidence type="ECO:0000256" key="2">
    <source>
        <dbReference type="ARBA" id="ARBA00022793"/>
    </source>
</evidence>
<dbReference type="KEGG" id="mmas:MYMAC_001213"/>
<dbReference type="PANTHER" id="PTHR33866">
    <property type="entry name" value="S-ADENOSYLMETHIONINE DECARBOXYLASE PROENZYME"/>
    <property type="match status" value="1"/>
</dbReference>